<proteinExistence type="predicted"/>
<dbReference type="Gene3D" id="1.10.10.60">
    <property type="entry name" value="Homeodomain-like"/>
    <property type="match status" value="1"/>
</dbReference>
<comment type="caution">
    <text evidence="1">The sequence shown here is derived from an EMBL/GenBank/DDBJ whole genome shotgun (WGS) entry which is preliminary data.</text>
</comment>
<keyword evidence="2" id="KW-1185">Reference proteome</keyword>
<gene>
    <name evidence="1" type="ORF">McpAg1_09140</name>
</gene>
<organism evidence="1 2">
    <name type="scientific">Methanorbis furvi</name>
    <dbReference type="NCBI Taxonomy" id="3028299"/>
    <lineage>
        <taxon>Archaea</taxon>
        <taxon>Methanobacteriati</taxon>
        <taxon>Methanobacteriota</taxon>
        <taxon>Stenosarchaea group</taxon>
        <taxon>Methanomicrobia</taxon>
        <taxon>Methanomicrobiales</taxon>
        <taxon>Methanocorpusculaceae</taxon>
        <taxon>Methanorbis</taxon>
    </lineage>
</organism>
<dbReference type="EMBL" id="JAWDKA010000004">
    <property type="protein sequence ID" value="MDV0441705.1"/>
    <property type="molecule type" value="Genomic_DNA"/>
</dbReference>
<dbReference type="Proteomes" id="UP001273136">
    <property type="component" value="Unassembled WGS sequence"/>
</dbReference>
<accession>A0AAE4MCR0</accession>
<protein>
    <submittedName>
        <fullName evidence="1">Uncharacterized protein</fullName>
    </submittedName>
</protein>
<evidence type="ECO:0000313" key="1">
    <source>
        <dbReference type="EMBL" id="MDV0441705.1"/>
    </source>
</evidence>
<name>A0AAE4MCR0_9EURY</name>
<dbReference type="AlphaFoldDB" id="A0AAE4MCR0"/>
<sequence>MRWYLYPDLASRERLLGLVVEEKLTVREIAERLGCGKTSVVSALRNHRIARPYVADVPEEVRRKLRMF</sequence>
<reference evidence="1" key="1">
    <citation type="submission" date="2023-06" db="EMBL/GenBank/DDBJ databases">
        <title>Genome sequence of Methancorpusculaceae sp. Ag1.</title>
        <authorList>
            <person name="Protasov E."/>
            <person name="Platt K."/>
            <person name="Poehlein A."/>
            <person name="Daniel R."/>
            <person name="Brune A."/>
        </authorList>
    </citation>
    <scope>NUCLEOTIDE SEQUENCE</scope>
    <source>
        <strain evidence="1">Ag1</strain>
    </source>
</reference>
<dbReference type="RefSeq" id="WP_338094107.1">
    <property type="nucleotide sequence ID" value="NZ_JAWDKA010000004.1"/>
</dbReference>
<evidence type="ECO:0000313" key="2">
    <source>
        <dbReference type="Proteomes" id="UP001273136"/>
    </source>
</evidence>